<dbReference type="AlphaFoldDB" id="A0A194XFM1"/>
<dbReference type="InParanoid" id="A0A194XFM1"/>
<reference evidence="1 2" key="1">
    <citation type="submission" date="2015-10" db="EMBL/GenBank/DDBJ databases">
        <title>Full genome of DAOMC 229536 Phialocephala scopiformis, a fungal endophyte of spruce producing the potent anti-insectan compound rugulosin.</title>
        <authorList>
            <consortium name="DOE Joint Genome Institute"/>
            <person name="Walker A.K."/>
            <person name="Frasz S.L."/>
            <person name="Seifert K.A."/>
            <person name="Miller J.D."/>
            <person name="Mondo S.J."/>
            <person name="Labutti K."/>
            <person name="Lipzen A."/>
            <person name="Dockter R."/>
            <person name="Kennedy M."/>
            <person name="Grigoriev I.V."/>
            <person name="Spatafora J.W."/>
        </authorList>
    </citation>
    <scope>NUCLEOTIDE SEQUENCE [LARGE SCALE GENOMIC DNA]</scope>
    <source>
        <strain evidence="1 2">CBS 120377</strain>
    </source>
</reference>
<organism evidence="1 2">
    <name type="scientific">Mollisia scopiformis</name>
    <name type="common">Conifer needle endophyte fungus</name>
    <name type="synonym">Phialocephala scopiformis</name>
    <dbReference type="NCBI Taxonomy" id="149040"/>
    <lineage>
        <taxon>Eukaryota</taxon>
        <taxon>Fungi</taxon>
        <taxon>Dikarya</taxon>
        <taxon>Ascomycota</taxon>
        <taxon>Pezizomycotina</taxon>
        <taxon>Leotiomycetes</taxon>
        <taxon>Helotiales</taxon>
        <taxon>Mollisiaceae</taxon>
        <taxon>Mollisia</taxon>
    </lineage>
</organism>
<feature type="non-terminal residue" evidence="1">
    <location>
        <position position="1"/>
    </location>
</feature>
<evidence type="ECO:0000313" key="2">
    <source>
        <dbReference type="Proteomes" id="UP000070700"/>
    </source>
</evidence>
<dbReference type="OrthoDB" id="526941at2759"/>
<dbReference type="EMBL" id="KQ947412">
    <property type="protein sequence ID" value="KUJ18929.1"/>
    <property type="molecule type" value="Genomic_DNA"/>
</dbReference>
<name>A0A194XFM1_MOLSC</name>
<dbReference type="STRING" id="149040.A0A194XFM1"/>
<dbReference type="Proteomes" id="UP000070700">
    <property type="component" value="Unassembled WGS sequence"/>
</dbReference>
<proteinExistence type="predicted"/>
<gene>
    <name evidence="1" type="ORF">LY89DRAFT_582689</name>
</gene>
<keyword evidence="2" id="KW-1185">Reference proteome</keyword>
<dbReference type="RefSeq" id="XP_018073284.1">
    <property type="nucleotide sequence ID" value="XM_018209177.1"/>
</dbReference>
<dbReference type="GeneID" id="28818903"/>
<protein>
    <submittedName>
        <fullName evidence="1">Uncharacterized protein</fullName>
    </submittedName>
</protein>
<sequence length="295" mass="33584">PVEPEAHQTLITYVYSESYESMQNLMFFLEHGLHAKADFVFIFNGETNHTQLIPNKPNIKIVQRDNSCYDLGAHGEVLTKDDLWLKYKKFIMMNASVRGPFIPHWAEACWSDRLLSKITTDVKLVGISINCWPTPHVQSMVWATDRMGMSLLLQPPKSSPRHDGWMEVLFAHPAQFPRPDDYKTADPSWVEVGLNKCFANRQQAVEAEVAATGIMFGAAKKVDVMLMKFQTDPDYNAHCSRMGAWDPQGNGAYDGINIHPFETMFIKTNRGIDPRALALHTGWMDRSSFTSYDYC</sequence>
<accession>A0A194XFM1</accession>
<evidence type="ECO:0000313" key="1">
    <source>
        <dbReference type="EMBL" id="KUJ18929.1"/>
    </source>
</evidence>
<dbReference type="KEGG" id="psco:LY89DRAFT_582689"/>